<evidence type="ECO:0000256" key="8">
    <source>
        <dbReference type="ARBA" id="ARBA00022692"/>
    </source>
</evidence>
<name>A0A222WMQ3_9BACL</name>
<dbReference type="PANTHER" id="PTHR43298:SF2">
    <property type="entry name" value="FMN_FAD EXPORTER YEEO-RELATED"/>
    <property type="match status" value="1"/>
</dbReference>
<dbReference type="GO" id="GO:0006811">
    <property type="term" value="P:monoatomic ion transport"/>
    <property type="evidence" value="ECO:0007669"/>
    <property type="project" value="UniProtKB-KW"/>
</dbReference>
<feature type="transmembrane region" description="Helical" evidence="13">
    <location>
        <begin position="352"/>
        <end position="374"/>
    </location>
</feature>
<keyword evidence="6" id="KW-0050">Antiport</keyword>
<reference evidence="14 15" key="1">
    <citation type="submission" date="2017-03" db="EMBL/GenBank/DDBJ databases">
        <title>Complete genome sequence of Paenibacillus Kribbensis producing bioflocculants.</title>
        <authorList>
            <person name="Lee H.-G."/>
            <person name="Oh H.-M."/>
        </authorList>
    </citation>
    <scope>NUCLEOTIDE SEQUENCE [LARGE SCALE GENOMIC DNA]</scope>
    <source>
        <strain evidence="14 15">AM49</strain>
    </source>
</reference>
<dbReference type="InterPro" id="IPR002528">
    <property type="entry name" value="MATE_fam"/>
</dbReference>
<evidence type="ECO:0000256" key="3">
    <source>
        <dbReference type="ARBA" id="ARBA00010199"/>
    </source>
</evidence>
<evidence type="ECO:0000256" key="7">
    <source>
        <dbReference type="ARBA" id="ARBA00022475"/>
    </source>
</evidence>
<keyword evidence="5" id="KW-0813">Transport</keyword>
<feature type="transmembrane region" description="Helical" evidence="13">
    <location>
        <begin position="408"/>
        <end position="429"/>
    </location>
</feature>
<feature type="transmembrane region" description="Helical" evidence="13">
    <location>
        <begin position="313"/>
        <end position="332"/>
    </location>
</feature>
<dbReference type="RefSeq" id="WP_094154973.1">
    <property type="nucleotide sequence ID" value="NZ_CP020028.1"/>
</dbReference>
<feature type="transmembrane region" description="Helical" evidence="13">
    <location>
        <begin position="124"/>
        <end position="143"/>
    </location>
</feature>
<feature type="transmembrane region" description="Helical" evidence="13">
    <location>
        <begin position="192"/>
        <end position="213"/>
    </location>
</feature>
<dbReference type="InterPro" id="IPR048279">
    <property type="entry name" value="MdtK-like"/>
</dbReference>
<feature type="transmembrane region" description="Helical" evidence="13">
    <location>
        <begin position="93"/>
        <end position="112"/>
    </location>
</feature>
<evidence type="ECO:0000256" key="1">
    <source>
        <dbReference type="ARBA" id="ARBA00003408"/>
    </source>
</evidence>
<evidence type="ECO:0000256" key="13">
    <source>
        <dbReference type="SAM" id="Phobius"/>
    </source>
</evidence>
<dbReference type="OrthoDB" id="9776324at2"/>
<proteinExistence type="inferred from homology"/>
<dbReference type="CDD" id="cd13144">
    <property type="entry name" value="MATE_like_4"/>
    <property type="match status" value="1"/>
</dbReference>
<protein>
    <recommendedName>
        <fullName evidence="4">Probable multidrug resistance protein NorM</fullName>
    </recommendedName>
    <alternativeName>
        <fullName evidence="12">Multidrug-efflux transporter</fullName>
    </alternativeName>
</protein>
<dbReference type="GO" id="GO:0005886">
    <property type="term" value="C:plasma membrane"/>
    <property type="evidence" value="ECO:0007669"/>
    <property type="project" value="UniProtKB-SubCell"/>
</dbReference>
<feature type="transmembrane region" description="Helical" evidence="13">
    <location>
        <begin position="52"/>
        <end position="73"/>
    </location>
</feature>
<comment type="subcellular location">
    <subcellularLocation>
        <location evidence="2">Cell membrane</location>
        <topology evidence="2">Multi-pass membrane protein</topology>
    </subcellularLocation>
</comment>
<evidence type="ECO:0000256" key="9">
    <source>
        <dbReference type="ARBA" id="ARBA00022989"/>
    </source>
</evidence>
<comment type="similarity">
    <text evidence="3">Belongs to the multi antimicrobial extrusion (MATE) (TC 2.A.66.1) family.</text>
</comment>
<evidence type="ECO:0000256" key="12">
    <source>
        <dbReference type="ARBA" id="ARBA00031636"/>
    </source>
</evidence>
<keyword evidence="10" id="KW-0406">Ion transport</keyword>
<dbReference type="GO" id="GO:0015297">
    <property type="term" value="F:antiporter activity"/>
    <property type="evidence" value="ECO:0007669"/>
    <property type="project" value="UniProtKB-KW"/>
</dbReference>
<evidence type="ECO:0000313" key="15">
    <source>
        <dbReference type="Proteomes" id="UP000214666"/>
    </source>
</evidence>
<evidence type="ECO:0000256" key="6">
    <source>
        <dbReference type="ARBA" id="ARBA00022449"/>
    </source>
</evidence>
<feature type="transmembrane region" description="Helical" evidence="13">
    <location>
        <begin position="279"/>
        <end position="301"/>
    </location>
</feature>
<gene>
    <name evidence="14" type="ORF">B4V02_12220</name>
</gene>
<dbReference type="NCBIfam" id="TIGR00797">
    <property type="entry name" value="matE"/>
    <property type="match status" value="1"/>
</dbReference>
<accession>A0A222WMQ3</accession>
<feature type="transmembrane region" description="Helical" evidence="13">
    <location>
        <begin position="163"/>
        <end position="186"/>
    </location>
</feature>
<evidence type="ECO:0000256" key="2">
    <source>
        <dbReference type="ARBA" id="ARBA00004651"/>
    </source>
</evidence>
<feature type="transmembrane region" description="Helical" evidence="13">
    <location>
        <begin position="381"/>
        <end position="402"/>
    </location>
</feature>
<keyword evidence="9 13" id="KW-1133">Transmembrane helix</keyword>
<dbReference type="EMBL" id="CP020028">
    <property type="protein sequence ID" value="ASR47396.1"/>
    <property type="molecule type" value="Genomic_DNA"/>
</dbReference>
<keyword evidence="11 13" id="KW-0472">Membrane</keyword>
<sequence length="448" mass="49430">MRKEVSLADEPVLKLAPPVMLALLIQSLYNIVDSWFVSRYSEHGLTALSLIFPIQLLMIALATGSGVGTNALISRFLGANDKQSAQNTAFNGLLLAVVNWILFMLAGLLLLRPYFEMSTSTPDVLVYGLSFGKVILLFSFGIFIESHCTKVLQASGNMVTPMIAQVTGAVINCVLDPIFIFGWGFIPSFGVEGAAIATVTGQITAMFITIFAANKKGKIKFRNRKANLRIMSNIYSAGAPSMIMQSLFTIYIVGLNLILASFTENAVTVLGIYYKIQTFFFVPLMGLDQAILPIISFNYGAGKPKRMWDTLKYANGIGVLLMSLGTAIFCFLPEQLLRIFTSNPDIIEIGVPAFRIIGASFIPAAFTLITPTFFQATSRGFRSISVTILRQVILLVPLAWLFSHKGLFWTWLTFPCTEVITMVISFLLLSKFKKQHITANMPIYIQKN</sequence>
<dbReference type="PIRSF" id="PIRSF006603">
    <property type="entry name" value="DinF"/>
    <property type="match status" value="1"/>
</dbReference>
<keyword evidence="7" id="KW-1003">Cell membrane</keyword>
<dbReference type="InterPro" id="IPR050222">
    <property type="entry name" value="MATE_MdtK"/>
</dbReference>
<evidence type="ECO:0000256" key="4">
    <source>
        <dbReference type="ARBA" id="ARBA00020268"/>
    </source>
</evidence>
<comment type="function">
    <text evidence="1">Multidrug efflux pump.</text>
</comment>
<evidence type="ECO:0000256" key="11">
    <source>
        <dbReference type="ARBA" id="ARBA00023136"/>
    </source>
</evidence>
<keyword evidence="15" id="KW-1185">Reference proteome</keyword>
<keyword evidence="8 13" id="KW-0812">Transmembrane</keyword>
<evidence type="ECO:0000256" key="5">
    <source>
        <dbReference type="ARBA" id="ARBA00022448"/>
    </source>
</evidence>
<dbReference type="Pfam" id="PF01554">
    <property type="entry name" value="MatE"/>
    <property type="match status" value="2"/>
</dbReference>
<feature type="transmembrane region" description="Helical" evidence="13">
    <location>
        <begin position="234"/>
        <end position="259"/>
    </location>
</feature>
<dbReference type="KEGG" id="pkb:B4V02_12220"/>
<evidence type="ECO:0000313" key="14">
    <source>
        <dbReference type="EMBL" id="ASR47396.1"/>
    </source>
</evidence>
<organism evidence="14 15">
    <name type="scientific">Paenibacillus kribbensis</name>
    <dbReference type="NCBI Taxonomy" id="172713"/>
    <lineage>
        <taxon>Bacteria</taxon>
        <taxon>Bacillati</taxon>
        <taxon>Bacillota</taxon>
        <taxon>Bacilli</taxon>
        <taxon>Bacillales</taxon>
        <taxon>Paenibacillaceae</taxon>
        <taxon>Paenibacillus</taxon>
    </lineage>
</organism>
<dbReference type="AlphaFoldDB" id="A0A222WMQ3"/>
<evidence type="ECO:0000256" key="10">
    <source>
        <dbReference type="ARBA" id="ARBA00023065"/>
    </source>
</evidence>
<feature type="transmembrane region" description="Helical" evidence="13">
    <location>
        <begin position="12"/>
        <end position="32"/>
    </location>
</feature>
<dbReference type="Proteomes" id="UP000214666">
    <property type="component" value="Chromosome"/>
</dbReference>
<dbReference type="GO" id="GO:0042910">
    <property type="term" value="F:xenobiotic transmembrane transporter activity"/>
    <property type="evidence" value="ECO:0007669"/>
    <property type="project" value="InterPro"/>
</dbReference>
<dbReference type="PANTHER" id="PTHR43298">
    <property type="entry name" value="MULTIDRUG RESISTANCE PROTEIN NORM-RELATED"/>
    <property type="match status" value="1"/>
</dbReference>